<sequence length="111" mass="12346">MGPTDSAAASERYVAAYESTQFQDLRRRSNTFIVWASVIFYGWWFVGIALAAFVPEIYRTGLGGPMNVGLLFLILSFALVAVVTVAYMRYASTRLDPVSERIRADLEGGLR</sequence>
<evidence type="ECO:0000313" key="2">
    <source>
        <dbReference type="EMBL" id="GFJ76357.1"/>
    </source>
</evidence>
<keyword evidence="1" id="KW-0812">Transmembrane</keyword>
<dbReference type="AlphaFoldDB" id="A0A6V8K3I1"/>
<dbReference type="InterPro" id="IPR007436">
    <property type="entry name" value="DUF485"/>
</dbReference>
<comment type="caution">
    <text evidence="2">The sequence shown here is derived from an EMBL/GenBank/DDBJ whole genome shotgun (WGS) entry which is preliminary data.</text>
</comment>
<feature type="transmembrane region" description="Helical" evidence="1">
    <location>
        <begin position="32"/>
        <end position="54"/>
    </location>
</feature>
<evidence type="ECO:0000256" key="1">
    <source>
        <dbReference type="SAM" id="Phobius"/>
    </source>
</evidence>
<dbReference type="RefSeq" id="WP_173053208.1">
    <property type="nucleotide sequence ID" value="NZ_BAABGO010000003.1"/>
</dbReference>
<gene>
    <name evidence="2" type="ORF">Phou_005370</name>
</gene>
<proteinExistence type="predicted"/>
<reference evidence="2 3" key="1">
    <citation type="submission" date="2020-03" db="EMBL/GenBank/DDBJ databases">
        <title>Whole genome shotgun sequence of Phytohabitans houttuyneae NBRC 108639.</title>
        <authorList>
            <person name="Komaki H."/>
            <person name="Tamura T."/>
        </authorList>
    </citation>
    <scope>NUCLEOTIDE SEQUENCE [LARGE SCALE GENOMIC DNA]</scope>
    <source>
        <strain evidence="2 3">NBRC 108639</strain>
    </source>
</reference>
<feature type="transmembrane region" description="Helical" evidence="1">
    <location>
        <begin position="66"/>
        <end position="87"/>
    </location>
</feature>
<name>A0A6V8K3I1_9ACTN</name>
<dbReference type="PANTHER" id="PTHR38441:SF1">
    <property type="entry name" value="MEMBRANE PROTEIN"/>
    <property type="match status" value="1"/>
</dbReference>
<dbReference type="EMBL" id="BLPF01000001">
    <property type="protein sequence ID" value="GFJ76357.1"/>
    <property type="molecule type" value="Genomic_DNA"/>
</dbReference>
<keyword evidence="1" id="KW-1133">Transmembrane helix</keyword>
<protein>
    <recommendedName>
        <fullName evidence="4">Clumping factor B</fullName>
    </recommendedName>
</protein>
<keyword evidence="3" id="KW-1185">Reference proteome</keyword>
<evidence type="ECO:0000313" key="3">
    <source>
        <dbReference type="Proteomes" id="UP000482800"/>
    </source>
</evidence>
<organism evidence="2 3">
    <name type="scientific">Phytohabitans houttuyneae</name>
    <dbReference type="NCBI Taxonomy" id="1076126"/>
    <lineage>
        <taxon>Bacteria</taxon>
        <taxon>Bacillati</taxon>
        <taxon>Actinomycetota</taxon>
        <taxon>Actinomycetes</taxon>
        <taxon>Micromonosporales</taxon>
        <taxon>Micromonosporaceae</taxon>
    </lineage>
</organism>
<dbReference type="Pfam" id="PF04341">
    <property type="entry name" value="DUF485"/>
    <property type="match status" value="1"/>
</dbReference>
<accession>A0A6V8K3I1</accession>
<reference evidence="2 3" key="2">
    <citation type="submission" date="2020-03" db="EMBL/GenBank/DDBJ databases">
        <authorList>
            <person name="Ichikawa N."/>
            <person name="Kimura A."/>
            <person name="Kitahashi Y."/>
            <person name="Uohara A."/>
        </authorList>
    </citation>
    <scope>NUCLEOTIDE SEQUENCE [LARGE SCALE GENOMIC DNA]</scope>
    <source>
        <strain evidence="2 3">NBRC 108639</strain>
    </source>
</reference>
<keyword evidence="1" id="KW-0472">Membrane</keyword>
<dbReference type="PANTHER" id="PTHR38441">
    <property type="entry name" value="INTEGRAL MEMBRANE PROTEIN-RELATED"/>
    <property type="match status" value="1"/>
</dbReference>
<evidence type="ECO:0008006" key="4">
    <source>
        <dbReference type="Google" id="ProtNLM"/>
    </source>
</evidence>
<dbReference type="Proteomes" id="UP000482800">
    <property type="component" value="Unassembled WGS sequence"/>
</dbReference>